<dbReference type="OMA" id="IMDECDY"/>
<dbReference type="InterPro" id="IPR027417">
    <property type="entry name" value="P-loop_NTPase"/>
</dbReference>
<dbReference type="AlphaFoldDB" id="S7XVK4"/>
<dbReference type="PANTHER" id="PTHR11669:SF20">
    <property type="entry name" value="REPLICATION FACTOR C SUBUNIT 4"/>
    <property type="match status" value="1"/>
</dbReference>
<dbReference type="Gene3D" id="3.40.50.300">
    <property type="entry name" value="P-loop containing nucleotide triphosphate hydrolases"/>
    <property type="match status" value="1"/>
</dbReference>
<dbReference type="GO" id="GO:1902983">
    <property type="term" value="P:DNA strand elongation involved in mitotic DNA replication"/>
    <property type="evidence" value="ECO:0007669"/>
    <property type="project" value="EnsemblFungi"/>
</dbReference>
<evidence type="ECO:0000313" key="7">
    <source>
        <dbReference type="Proteomes" id="UP000014978"/>
    </source>
</evidence>
<dbReference type="GO" id="GO:0033314">
    <property type="term" value="P:mitotic DNA replication checkpoint signaling"/>
    <property type="evidence" value="ECO:0007669"/>
    <property type="project" value="EnsemblFungi"/>
</dbReference>
<dbReference type="PANTHER" id="PTHR11669">
    <property type="entry name" value="REPLICATION FACTOR C / DNA POLYMERASE III GAMMA-TAU SUBUNIT"/>
    <property type="match status" value="1"/>
</dbReference>
<dbReference type="GO" id="GO:0031389">
    <property type="term" value="C:Rad17 RFC-like complex"/>
    <property type="evidence" value="ECO:0007669"/>
    <property type="project" value="EnsemblFungi"/>
</dbReference>
<dbReference type="InterPro" id="IPR003959">
    <property type="entry name" value="ATPase_AAA_core"/>
</dbReference>
<dbReference type="STRING" id="1358809.S7XVK4"/>
<dbReference type="OrthoDB" id="4199794at2759"/>
<dbReference type="Gene3D" id="1.10.8.60">
    <property type="match status" value="1"/>
</dbReference>
<evidence type="ECO:0000256" key="4">
    <source>
        <dbReference type="ARBA" id="ARBA00022840"/>
    </source>
</evidence>
<dbReference type="GO" id="GO:0007062">
    <property type="term" value="P:sister chromatid cohesion"/>
    <property type="evidence" value="ECO:0007669"/>
    <property type="project" value="EnsemblFungi"/>
</dbReference>
<dbReference type="GO" id="GO:0006272">
    <property type="term" value="P:leading strand elongation"/>
    <property type="evidence" value="ECO:0007669"/>
    <property type="project" value="EnsemblFungi"/>
</dbReference>
<dbReference type="GO" id="GO:0003689">
    <property type="term" value="F:DNA clamp loader activity"/>
    <property type="evidence" value="ECO:0007669"/>
    <property type="project" value="EnsemblFungi"/>
</dbReference>
<comment type="similarity">
    <text evidence="1">Belongs to the activator 1 small subunits family.</text>
</comment>
<dbReference type="GO" id="GO:0031390">
    <property type="term" value="C:Ctf18 RFC-like complex"/>
    <property type="evidence" value="ECO:0007669"/>
    <property type="project" value="EnsemblFungi"/>
</dbReference>
<dbReference type="GO" id="GO:0005663">
    <property type="term" value="C:DNA replication factor C complex"/>
    <property type="evidence" value="ECO:0007669"/>
    <property type="project" value="EnsemblFungi"/>
</dbReference>
<dbReference type="InParanoid" id="S7XVK4"/>
<evidence type="ECO:0000256" key="1">
    <source>
        <dbReference type="ARBA" id="ARBA00005378"/>
    </source>
</evidence>
<dbReference type="Pfam" id="PF00004">
    <property type="entry name" value="AAA"/>
    <property type="match status" value="1"/>
</dbReference>
<dbReference type="InterPro" id="IPR003593">
    <property type="entry name" value="AAA+_ATPase"/>
</dbReference>
<keyword evidence="2" id="KW-0235">DNA replication</keyword>
<dbReference type="SMART" id="SM00382">
    <property type="entry name" value="AAA"/>
    <property type="match status" value="1"/>
</dbReference>
<dbReference type="Proteomes" id="UP000014978">
    <property type="component" value="Unassembled WGS sequence"/>
</dbReference>
<keyword evidence="3" id="KW-0547">Nucleotide-binding</keyword>
<dbReference type="GO" id="GO:0016887">
    <property type="term" value="F:ATP hydrolysis activity"/>
    <property type="evidence" value="ECO:0007669"/>
    <property type="project" value="InterPro"/>
</dbReference>
<evidence type="ECO:0000256" key="2">
    <source>
        <dbReference type="ARBA" id="ARBA00022705"/>
    </source>
</evidence>
<dbReference type="InterPro" id="IPR050238">
    <property type="entry name" value="DNA_Rep/Repair_Clamp_Loader"/>
</dbReference>
<sequence length="292" mass="34259">MQLWTEKYRPKNVEAFISNEHIKKLLEYEDYPNLLLYGPPGTGKTTFAHLLSKKFLELNASDERGIAVVRNKIKTYASGMDKKTIILDECDHLTVDAQQCLRRIIEDFSSSTRFIFIANSLPKIIQPIKSRLLKIKFECIEENYTKLKDIGDKENLNLQMNENQKAEWYKKIFMYCRYDLRRSINFLQGISFLQKQNEGKEFSIEEFFGVIPSVEEFYRLGKDNIDEYINSFKKNSYSLLQLVYQLNNNQLEGEKKAKFHQLLSLIEYRLMVGCSTNVLLHHLCYAAVSILN</sequence>
<dbReference type="GO" id="GO:0070914">
    <property type="term" value="P:UV-damage excision repair"/>
    <property type="evidence" value="ECO:0007669"/>
    <property type="project" value="EnsemblFungi"/>
</dbReference>
<dbReference type="HOGENOM" id="CLU_042324_1_1_1"/>
<dbReference type="GO" id="GO:0003682">
    <property type="term" value="F:chromatin binding"/>
    <property type="evidence" value="ECO:0007669"/>
    <property type="project" value="EnsemblFungi"/>
</dbReference>
<dbReference type="SUPFAM" id="SSF52540">
    <property type="entry name" value="P-loop containing nucleoside triphosphate hydrolases"/>
    <property type="match status" value="1"/>
</dbReference>
<protein>
    <submittedName>
        <fullName evidence="6">Replication factor C small subunit</fullName>
    </submittedName>
</protein>
<gene>
    <name evidence="6" type="ORF">SLOPH_1549</name>
</gene>
<comment type="caution">
    <text evidence="6">The sequence shown here is derived from an EMBL/GenBank/DDBJ whole genome shotgun (WGS) entry which is preliminary data.</text>
</comment>
<keyword evidence="4" id="KW-0067">ATP-binding</keyword>
<keyword evidence="7" id="KW-1185">Reference proteome</keyword>
<feature type="domain" description="AAA+ ATPase" evidence="5">
    <location>
        <begin position="30"/>
        <end position="147"/>
    </location>
</feature>
<reference evidence="7" key="1">
    <citation type="journal article" date="2013" name="PLoS Genet.">
        <title>The genome of Spraguea lophii and the basis of host-microsporidian interactions.</title>
        <authorList>
            <person name="Campbell S.E."/>
            <person name="Williams T.A."/>
            <person name="Yousuf A."/>
            <person name="Soanes D.M."/>
            <person name="Paszkiewicz K.H."/>
            <person name="Williams B.A.P."/>
        </authorList>
    </citation>
    <scope>NUCLEOTIDE SEQUENCE [LARGE SCALE GENOMIC DNA]</scope>
    <source>
        <strain evidence="7">42_110</strain>
    </source>
</reference>
<dbReference type="GO" id="GO:0005524">
    <property type="term" value="F:ATP binding"/>
    <property type="evidence" value="ECO:0007669"/>
    <property type="project" value="UniProtKB-KW"/>
</dbReference>
<dbReference type="GO" id="GO:0031391">
    <property type="term" value="C:Elg1 RFC-like complex"/>
    <property type="evidence" value="ECO:0007669"/>
    <property type="project" value="EnsemblFungi"/>
</dbReference>
<dbReference type="EMBL" id="ATCN01000072">
    <property type="protein sequence ID" value="EPR79923.1"/>
    <property type="molecule type" value="Genomic_DNA"/>
</dbReference>
<dbReference type="CDD" id="cd00009">
    <property type="entry name" value="AAA"/>
    <property type="match status" value="1"/>
</dbReference>
<evidence type="ECO:0000256" key="3">
    <source>
        <dbReference type="ARBA" id="ARBA00022741"/>
    </source>
</evidence>
<accession>S7XVK4</accession>
<evidence type="ECO:0000259" key="5">
    <source>
        <dbReference type="SMART" id="SM00382"/>
    </source>
</evidence>
<organism evidence="6 7">
    <name type="scientific">Spraguea lophii (strain 42_110)</name>
    <name type="common">Microsporidian parasite</name>
    <dbReference type="NCBI Taxonomy" id="1358809"/>
    <lineage>
        <taxon>Eukaryota</taxon>
        <taxon>Fungi</taxon>
        <taxon>Fungi incertae sedis</taxon>
        <taxon>Microsporidia</taxon>
        <taxon>Spragueidae</taxon>
        <taxon>Spraguea</taxon>
    </lineage>
</organism>
<dbReference type="VEuPathDB" id="MicrosporidiaDB:SLOPH_1549"/>
<evidence type="ECO:0000313" key="6">
    <source>
        <dbReference type="EMBL" id="EPR79923.1"/>
    </source>
</evidence>
<name>S7XVK4_SPRLO</name>
<proteinExistence type="inferred from homology"/>